<dbReference type="RefSeq" id="WP_204088059.1">
    <property type="nucleotide sequence ID" value="NZ_CP137757.1"/>
</dbReference>
<proteinExistence type="predicted"/>
<evidence type="ECO:0000313" key="2">
    <source>
        <dbReference type="EMBL" id="WPF25372.1"/>
    </source>
</evidence>
<evidence type="ECO:0000256" key="1">
    <source>
        <dbReference type="SAM" id="Phobius"/>
    </source>
</evidence>
<keyword evidence="3" id="KW-1185">Reference proteome</keyword>
<keyword evidence="1" id="KW-1133">Transmembrane helix</keyword>
<gene>
    <name evidence="2" type="ORF">Q0N40_02140</name>
</gene>
<dbReference type="Proteomes" id="UP001174314">
    <property type="component" value="Chromosome"/>
</dbReference>
<dbReference type="AlphaFoldDB" id="A0AAU0Q164"/>
<accession>A0AAU0Q164</accession>
<organism evidence="2 3">
    <name type="scientific">Corynebacterium pseudokroppenstedtii</name>
    <dbReference type="NCBI Taxonomy" id="2804917"/>
    <lineage>
        <taxon>Bacteria</taxon>
        <taxon>Bacillati</taxon>
        <taxon>Actinomycetota</taxon>
        <taxon>Actinomycetes</taxon>
        <taxon>Mycobacteriales</taxon>
        <taxon>Corynebacteriaceae</taxon>
        <taxon>Corynebacterium</taxon>
    </lineage>
</organism>
<protein>
    <recommendedName>
        <fullName evidence="4">DUF3040 domain-containing protein</fullName>
    </recommendedName>
</protein>
<dbReference type="KEGG" id="cpsk:Q0N40_02140"/>
<evidence type="ECO:0008006" key="4">
    <source>
        <dbReference type="Google" id="ProtNLM"/>
    </source>
</evidence>
<sequence>MTRDEEILKSMVDHPAGRHVRIDDELDMTFIDLANEAYEESRGRFRWSWGLVWHAVVGVAAIAMLFIDLIWLGTVS</sequence>
<reference evidence="2 3" key="1">
    <citation type="submission" date="2023-10" db="EMBL/GenBank/DDBJ databases">
        <title>complete genome sequence of Corynebacterium pseudokroppenstedtii P15-C1.</title>
        <authorList>
            <person name="Bruggemann H."/>
            <person name="Poehlein A."/>
        </authorList>
    </citation>
    <scope>NUCLEOTIDE SEQUENCE [LARGE SCALE GENOMIC DNA]</scope>
    <source>
        <strain evidence="2 3">P15_C1</strain>
    </source>
</reference>
<keyword evidence="1" id="KW-0472">Membrane</keyword>
<feature type="transmembrane region" description="Helical" evidence="1">
    <location>
        <begin position="51"/>
        <end position="72"/>
    </location>
</feature>
<evidence type="ECO:0000313" key="3">
    <source>
        <dbReference type="Proteomes" id="UP001174314"/>
    </source>
</evidence>
<keyword evidence="1" id="KW-0812">Transmembrane</keyword>
<name>A0AAU0Q164_9CORY</name>
<dbReference type="EMBL" id="CP137757">
    <property type="protein sequence ID" value="WPF25372.1"/>
    <property type="molecule type" value="Genomic_DNA"/>
</dbReference>